<evidence type="ECO:0000313" key="2">
    <source>
        <dbReference type="Proteomes" id="UP000076404"/>
    </source>
</evidence>
<protein>
    <recommendedName>
        <fullName evidence="3">HD domain-containing protein</fullName>
    </recommendedName>
</protein>
<accession>A0A143BKF2</accession>
<evidence type="ECO:0008006" key="3">
    <source>
        <dbReference type="Google" id="ProtNLM"/>
    </source>
</evidence>
<organism evidence="1 2">
    <name type="scientific">Gemmatimonas phototrophica</name>
    <dbReference type="NCBI Taxonomy" id="1379270"/>
    <lineage>
        <taxon>Bacteria</taxon>
        <taxon>Pseudomonadati</taxon>
        <taxon>Gemmatimonadota</taxon>
        <taxon>Gemmatimonadia</taxon>
        <taxon>Gemmatimonadales</taxon>
        <taxon>Gemmatimonadaceae</taxon>
        <taxon>Gemmatimonas</taxon>
    </lineage>
</organism>
<name>A0A143BKF2_9BACT</name>
<reference evidence="1 2" key="2">
    <citation type="journal article" date="2016" name="Environ. Microbiol. Rep.">
        <title>Metagenomic evidence for the presence of phototrophic Gemmatimonadetes bacteria in diverse environments.</title>
        <authorList>
            <person name="Zeng Y."/>
            <person name="Baumbach J."/>
            <person name="Barbosa E.G."/>
            <person name="Azevedo V."/>
            <person name="Zhang C."/>
            <person name="Koblizek M."/>
        </authorList>
    </citation>
    <scope>NUCLEOTIDE SEQUENCE [LARGE SCALE GENOMIC DNA]</scope>
    <source>
        <strain evidence="1 2">AP64</strain>
    </source>
</reference>
<dbReference type="RefSeq" id="WP_026850760.1">
    <property type="nucleotide sequence ID" value="NZ_CP011454.1"/>
</dbReference>
<evidence type="ECO:0000313" key="1">
    <source>
        <dbReference type="EMBL" id="AMW04970.1"/>
    </source>
</evidence>
<dbReference type="Proteomes" id="UP000076404">
    <property type="component" value="Chromosome"/>
</dbReference>
<dbReference type="EMBL" id="CP011454">
    <property type="protein sequence ID" value="AMW04970.1"/>
    <property type="molecule type" value="Genomic_DNA"/>
</dbReference>
<sequence>MTGLPEWAIVSDKRRAHIERVVALLHRWSEAMGVDAQTQTAWRDAGWWHDALRDADEASLRAFTGDLQRPVGLLHGPAAALRLEAHGETRGDVLEAIRWHTVGNRHWTQTGRALYMADFLEPGRAFMQADRAFLADRVPDAFDAVFRQVVRLRLEWTLREGKGLNPETVELWNVVR</sequence>
<dbReference type="Gene3D" id="1.10.3210.10">
    <property type="entry name" value="Hypothetical protein af1432"/>
    <property type="match status" value="1"/>
</dbReference>
<dbReference type="STRING" id="1379270.GEMMAAP_09300"/>
<reference evidence="1 2" key="1">
    <citation type="journal article" date="2014" name="Proc. Natl. Acad. Sci. U.S.A.">
        <title>Functional type 2 photosynthetic reaction centers found in the rare bacterial phylum Gemmatimonadetes.</title>
        <authorList>
            <person name="Zeng Y."/>
            <person name="Feng F."/>
            <person name="Medova H."/>
            <person name="Dean J."/>
            <person name="Koblizek M."/>
        </authorList>
    </citation>
    <scope>NUCLEOTIDE SEQUENCE [LARGE SCALE GENOMIC DNA]</scope>
    <source>
        <strain evidence="1 2">AP64</strain>
    </source>
</reference>
<dbReference type="AlphaFoldDB" id="A0A143BKF2"/>
<keyword evidence="2" id="KW-1185">Reference proteome</keyword>
<proteinExistence type="predicted"/>
<dbReference type="SUPFAM" id="SSF109604">
    <property type="entry name" value="HD-domain/PDEase-like"/>
    <property type="match status" value="1"/>
</dbReference>
<dbReference type="KEGG" id="gph:GEMMAAP_09300"/>
<dbReference type="OrthoDB" id="5295945at2"/>
<gene>
    <name evidence="1" type="ORF">GEMMAAP_09300</name>
</gene>
<dbReference type="eggNOG" id="COG1713">
    <property type="taxonomic scope" value="Bacteria"/>
</dbReference>